<dbReference type="EMBL" id="FMZV01000008">
    <property type="protein sequence ID" value="SDD52888.1"/>
    <property type="molecule type" value="Genomic_DNA"/>
</dbReference>
<evidence type="ECO:0000313" key="2">
    <source>
        <dbReference type="Proteomes" id="UP000199628"/>
    </source>
</evidence>
<name>A0A1G6VH79_9RHOB</name>
<evidence type="ECO:0008006" key="3">
    <source>
        <dbReference type="Google" id="ProtNLM"/>
    </source>
</evidence>
<evidence type="ECO:0000313" key="1">
    <source>
        <dbReference type="EMBL" id="SDD52888.1"/>
    </source>
</evidence>
<protein>
    <recommendedName>
        <fullName evidence="3">Tetratricopeptide repeat-containing protein</fullName>
    </recommendedName>
</protein>
<gene>
    <name evidence="1" type="ORF">SAMN04488239_10857</name>
</gene>
<sequence>MGSRDNYPPAECWGACLLALSQAEAGNLSDALAAAEHGVASAASGFDRLMADLALGMVLVAADDPAKGLSRLSDAPWRTERIGAFYFAYAGDAAYGRGLVRGGQIEEGTAWLEDGMRWFDTLGNRRGKCLSMLGLLEAAAKTGDAAQARLWVERTTNEAARAGMRGVQAEAHLIAADVSEQIGDLATAMAENAATQALVQPLGWLALEQRVNAQARRLESKKRS</sequence>
<accession>A0A1G6VH79</accession>
<reference evidence="2" key="1">
    <citation type="submission" date="2016-10" db="EMBL/GenBank/DDBJ databases">
        <authorList>
            <person name="Varghese N."/>
            <person name="Submissions S."/>
        </authorList>
    </citation>
    <scope>NUCLEOTIDE SEQUENCE [LARGE SCALE GENOMIC DNA]</scope>
    <source>
        <strain evidence="2">CGMCC 1.9108</strain>
    </source>
</reference>
<organism evidence="1 2">
    <name type="scientific">Ruegeria marina</name>
    <dbReference type="NCBI Taxonomy" id="639004"/>
    <lineage>
        <taxon>Bacteria</taxon>
        <taxon>Pseudomonadati</taxon>
        <taxon>Pseudomonadota</taxon>
        <taxon>Alphaproteobacteria</taxon>
        <taxon>Rhodobacterales</taxon>
        <taxon>Roseobacteraceae</taxon>
        <taxon>Ruegeria</taxon>
    </lineage>
</organism>
<proteinExistence type="predicted"/>
<keyword evidence="2" id="KW-1185">Reference proteome</keyword>
<dbReference type="AlphaFoldDB" id="A0A1G6VH79"/>
<dbReference type="STRING" id="639004.SAMN04488239_10857"/>
<dbReference type="Proteomes" id="UP000199628">
    <property type="component" value="Unassembled WGS sequence"/>
</dbReference>